<protein>
    <submittedName>
        <fullName evidence="1">AraC family transcriptional regulator, regulatory protein of adaptative response / methylated-DNA-[protein]-cysteine methyltransferase</fullName>
    </submittedName>
</protein>
<sequence>MKVQEKISFNKIVTSIKYIHSNFKEQPDLCAIAKAAAVRC</sequence>
<organism evidence="1 2">
    <name type="scientific">Niabella drilacis (strain DSM 25811 / CCM 8410 / CCUG 62505 / LMG 26954 / E90)</name>
    <dbReference type="NCBI Taxonomy" id="1285928"/>
    <lineage>
        <taxon>Bacteria</taxon>
        <taxon>Pseudomonadati</taxon>
        <taxon>Bacteroidota</taxon>
        <taxon>Chitinophagia</taxon>
        <taxon>Chitinophagales</taxon>
        <taxon>Chitinophagaceae</taxon>
        <taxon>Niabella</taxon>
    </lineage>
</organism>
<dbReference type="GO" id="GO:0008168">
    <property type="term" value="F:methyltransferase activity"/>
    <property type="evidence" value="ECO:0007669"/>
    <property type="project" value="UniProtKB-KW"/>
</dbReference>
<keyword evidence="1" id="KW-0489">Methyltransferase</keyword>
<reference evidence="2" key="1">
    <citation type="submission" date="2016-10" db="EMBL/GenBank/DDBJ databases">
        <authorList>
            <person name="Varghese N."/>
            <person name="Submissions S."/>
        </authorList>
    </citation>
    <scope>NUCLEOTIDE SEQUENCE [LARGE SCALE GENOMIC DNA]</scope>
    <source>
        <strain evidence="2">DSM 25811 / CCM 8410 / LMG 26954 / E90</strain>
    </source>
</reference>
<dbReference type="GO" id="GO:0032259">
    <property type="term" value="P:methylation"/>
    <property type="evidence" value="ECO:0007669"/>
    <property type="project" value="UniProtKB-KW"/>
</dbReference>
<evidence type="ECO:0000313" key="2">
    <source>
        <dbReference type="Proteomes" id="UP000198757"/>
    </source>
</evidence>
<accession>A0A1G6KPK8</accession>
<keyword evidence="1" id="KW-0808">Transferase</keyword>
<dbReference type="EMBL" id="FMZO01000002">
    <property type="protein sequence ID" value="SDC33042.1"/>
    <property type="molecule type" value="Genomic_DNA"/>
</dbReference>
<proteinExistence type="predicted"/>
<evidence type="ECO:0000313" key="1">
    <source>
        <dbReference type="EMBL" id="SDC33042.1"/>
    </source>
</evidence>
<dbReference type="Proteomes" id="UP000198757">
    <property type="component" value="Unassembled WGS sequence"/>
</dbReference>
<keyword evidence="2" id="KW-1185">Reference proteome</keyword>
<gene>
    <name evidence="1" type="ORF">SAMN04487894_10257</name>
</gene>
<name>A0A1G6KPK8_NIADE</name>
<dbReference type="AlphaFoldDB" id="A0A1G6KPK8"/>